<sequence length="504" mass="53287">MRGMVRRLTSADHDFVRSTAAWPRSAADPALRRLTHLADHSKLWLGLAAALATRRGRPRRAALRGAGAVAFTSAVTNGIGKPLLPRRRPAANLLPEHRRLAAPPTSSSFPSGHAASAAAFTAAVSMESPRLGLALLPLAGAVAYSRVHTGVHWPTDVLVGAAIGTGVAVATHRWWPVRPAAPGLARPSARTAAIERGEGLVLLVNPASGGGDPSCELARLLPRADLVHPIPGRDLTEQLHAHLDATGNAQALGVAGGDGSVAAAAAVAATRGLPLLVVPTGTLNHFARDLGIVDAADSLRALSSGSAVDVNLGAVLVDDLPQRWFVNTASLGGYPDVVRLREKWAPRWGKWPAGAAALVRVLASAEPIPVRINGFRHRIWLLFVGSNGYRPKGLAPTWRPRLDTGVLDVRYVRADLPFSRARFVVGALTGALFHNRAYVQQECRRVRVEVLGPPVALARDGEVSVTGRAFTFAARDGALQVYRPERDEPRATPRPAFGVARGPS</sequence>
<dbReference type="GO" id="GO:0016301">
    <property type="term" value="F:kinase activity"/>
    <property type="evidence" value="ECO:0007669"/>
    <property type="project" value="InterPro"/>
</dbReference>
<dbReference type="Proteomes" id="UP000198852">
    <property type="component" value="Unassembled WGS sequence"/>
</dbReference>
<gene>
    <name evidence="9" type="ORF">SAMN05660874_04667</name>
</gene>
<feature type="domain" description="DAGKc" evidence="8">
    <location>
        <begin position="195"/>
        <end position="319"/>
    </location>
</feature>
<dbReference type="SMART" id="SM00014">
    <property type="entry name" value="acidPPc"/>
    <property type="match status" value="1"/>
</dbReference>
<dbReference type="InterPro" id="IPR017438">
    <property type="entry name" value="ATP-NAD_kinase_N"/>
</dbReference>
<dbReference type="STRING" id="95161.SAMN05660874_04667"/>
<keyword evidence="10" id="KW-1185">Reference proteome</keyword>
<keyword evidence="2" id="KW-1003">Cell membrane</keyword>
<evidence type="ECO:0000256" key="1">
    <source>
        <dbReference type="ARBA" id="ARBA00004651"/>
    </source>
</evidence>
<protein>
    <submittedName>
        <fullName evidence="9">Undecaprenyl-diphosphatase</fullName>
    </submittedName>
</protein>
<evidence type="ECO:0000256" key="5">
    <source>
        <dbReference type="ARBA" id="ARBA00022989"/>
    </source>
</evidence>
<dbReference type="PANTHER" id="PTHR14969">
    <property type="entry name" value="SPHINGOSINE-1-PHOSPHATE PHOSPHOHYDROLASE"/>
    <property type="match status" value="1"/>
</dbReference>
<keyword evidence="6" id="KW-0472">Membrane</keyword>
<keyword evidence="4" id="KW-0378">Hydrolase</keyword>
<keyword evidence="5" id="KW-1133">Transmembrane helix</keyword>
<dbReference type="Gene3D" id="3.40.50.10330">
    <property type="entry name" value="Probable inorganic polyphosphate/atp-NAD kinase, domain 1"/>
    <property type="match status" value="1"/>
</dbReference>
<dbReference type="Pfam" id="PF01569">
    <property type="entry name" value="PAP2"/>
    <property type="match status" value="1"/>
</dbReference>
<evidence type="ECO:0000313" key="10">
    <source>
        <dbReference type="Proteomes" id="UP000198852"/>
    </source>
</evidence>
<organism evidence="9 10">
    <name type="scientific">Saccharopolyspora flava</name>
    <dbReference type="NCBI Taxonomy" id="95161"/>
    <lineage>
        <taxon>Bacteria</taxon>
        <taxon>Bacillati</taxon>
        <taxon>Actinomycetota</taxon>
        <taxon>Actinomycetes</taxon>
        <taxon>Pseudonocardiales</taxon>
        <taxon>Pseudonocardiaceae</taxon>
        <taxon>Saccharopolyspora</taxon>
    </lineage>
</organism>
<reference evidence="10" key="1">
    <citation type="submission" date="2016-10" db="EMBL/GenBank/DDBJ databases">
        <authorList>
            <person name="Varghese N."/>
            <person name="Submissions S."/>
        </authorList>
    </citation>
    <scope>NUCLEOTIDE SEQUENCE [LARGE SCALE GENOMIC DNA]</scope>
    <source>
        <strain evidence="10">DSM 44771</strain>
    </source>
</reference>
<name>A0A1I6U745_9PSEU</name>
<comment type="subcellular location">
    <subcellularLocation>
        <location evidence="1">Cell membrane</location>
        <topology evidence="1">Multi-pass membrane protein</topology>
    </subcellularLocation>
</comment>
<evidence type="ECO:0000256" key="2">
    <source>
        <dbReference type="ARBA" id="ARBA00022475"/>
    </source>
</evidence>
<accession>A0A1I6U745</accession>
<keyword evidence="3" id="KW-0812">Transmembrane</keyword>
<evidence type="ECO:0000313" key="9">
    <source>
        <dbReference type="EMBL" id="SFS97245.1"/>
    </source>
</evidence>
<dbReference type="Pfam" id="PF00781">
    <property type="entry name" value="DAGK_cat"/>
    <property type="match status" value="1"/>
</dbReference>
<dbReference type="SUPFAM" id="SSF111331">
    <property type="entry name" value="NAD kinase/diacylglycerol kinase-like"/>
    <property type="match status" value="1"/>
</dbReference>
<dbReference type="InterPro" id="IPR036938">
    <property type="entry name" value="PAP2/HPO_sf"/>
</dbReference>
<dbReference type="InterPro" id="IPR000326">
    <property type="entry name" value="PAP2/HPO"/>
</dbReference>
<dbReference type="SMART" id="SM00046">
    <property type="entry name" value="DAGKc"/>
    <property type="match status" value="1"/>
</dbReference>
<evidence type="ECO:0000256" key="7">
    <source>
        <dbReference type="SAM" id="MobiDB-lite"/>
    </source>
</evidence>
<dbReference type="Gene3D" id="1.20.144.10">
    <property type="entry name" value="Phosphatidic acid phosphatase type 2/haloperoxidase"/>
    <property type="match status" value="1"/>
</dbReference>
<dbReference type="CDD" id="cd01610">
    <property type="entry name" value="PAP2_like"/>
    <property type="match status" value="1"/>
</dbReference>
<dbReference type="InterPro" id="IPR001206">
    <property type="entry name" value="Diacylglycerol_kinase_cat_dom"/>
</dbReference>
<dbReference type="PROSITE" id="PS50146">
    <property type="entry name" value="DAGK"/>
    <property type="match status" value="1"/>
</dbReference>
<evidence type="ECO:0000256" key="4">
    <source>
        <dbReference type="ARBA" id="ARBA00022801"/>
    </source>
</evidence>
<dbReference type="AlphaFoldDB" id="A0A1I6U745"/>
<feature type="region of interest" description="Disordered" evidence="7">
    <location>
        <begin position="484"/>
        <end position="504"/>
    </location>
</feature>
<evidence type="ECO:0000256" key="6">
    <source>
        <dbReference type="ARBA" id="ARBA00023136"/>
    </source>
</evidence>
<dbReference type="GO" id="GO:0005886">
    <property type="term" value="C:plasma membrane"/>
    <property type="evidence" value="ECO:0007669"/>
    <property type="project" value="UniProtKB-SubCell"/>
</dbReference>
<dbReference type="SUPFAM" id="SSF48317">
    <property type="entry name" value="Acid phosphatase/Vanadium-dependent haloperoxidase"/>
    <property type="match status" value="1"/>
</dbReference>
<dbReference type="EMBL" id="FOZX01000009">
    <property type="protein sequence ID" value="SFS97245.1"/>
    <property type="molecule type" value="Genomic_DNA"/>
</dbReference>
<dbReference type="Gene3D" id="2.60.200.40">
    <property type="match status" value="1"/>
</dbReference>
<evidence type="ECO:0000256" key="3">
    <source>
        <dbReference type="ARBA" id="ARBA00022692"/>
    </source>
</evidence>
<dbReference type="GO" id="GO:0016787">
    <property type="term" value="F:hydrolase activity"/>
    <property type="evidence" value="ECO:0007669"/>
    <property type="project" value="UniProtKB-KW"/>
</dbReference>
<dbReference type="PANTHER" id="PTHR14969:SF62">
    <property type="entry name" value="DECAPRENYLPHOSPHORYL-5-PHOSPHORIBOSE PHOSPHATASE RV3807C-RELATED"/>
    <property type="match status" value="1"/>
</dbReference>
<dbReference type="InterPro" id="IPR016064">
    <property type="entry name" value="NAD/diacylglycerol_kinase_sf"/>
</dbReference>
<proteinExistence type="predicted"/>
<evidence type="ECO:0000259" key="8">
    <source>
        <dbReference type="PROSITE" id="PS50146"/>
    </source>
</evidence>